<feature type="chain" id="PRO_5008922858" description="Lipoprotein" evidence="1">
    <location>
        <begin position="22"/>
        <end position="182"/>
    </location>
</feature>
<evidence type="ECO:0000313" key="2">
    <source>
        <dbReference type="EMBL" id="SCQ24690.1"/>
    </source>
</evidence>
<keyword evidence="1" id="KW-0732">Signal</keyword>
<protein>
    <recommendedName>
        <fullName evidence="4">Lipoprotein</fullName>
    </recommendedName>
</protein>
<proteinExistence type="predicted"/>
<accession>A0A1D3UWT5</accession>
<sequence length="182" mass="20936" precursor="true">MMKKMYVFILCLIVFAGCSQTDNEPVTEGKSLITAVTRSGNAEEMASDDGMTLALDSLERLYGAVTAKFVFTGDDIEWFNPRTREIRFKNITPSIRAIPWFARIEIKVGEETVFTIVAHINEVVSRAYNNLVLLYEYEKNAYFLNDNYPDYWDPEGTRRNAEKRAPGWAKFLKQLKKEGKLK</sequence>
<dbReference type="OrthoDB" id="1100630at2"/>
<evidence type="ECO:0000313" key="3">
    <source>
        <dbReference type="Proteomes" id="UP000182057"/>
    </source>
</evidence>
<evidence type="ECO:0000256" key="1">
    <source>
        <dbReference type="SAM" id="SignalP"/>
    </source>
</evidence>
<name>A0A1D3UWT5_TANFO</name>
<gene>
    <name evidence="2" type="ORF">TFUB20_02640</name>
</gene>
<dbReference type="RefSeq" id="WP_005874576.1">
    <property type="nucleotide sequence ID" value="NZ_FMMM01000082.1"/>
</dbReference>
<dbReference type="EMBL" id="FMMM01000082">
    <property type="protein sequence ID" value="SCQ24690.1"/>
    <property type="molecule type" value="Genomic_DNA"/>
</dbReference>
<organism evidence="2 3">
    <name type="scientific">Tannerella forsythia</name>
    <name type="common">Bacteroides forsythus</name>
    <dbReference type="NCBI Taxonomy" id="28112"/>
    <lineage>
        <taxon>Bacteria</taxon>
        <taxon>Pseudomonadati</taxon>
        <taxon>Bacteroidota</taxon>
        <taxon>Bacteroidia</taxon>
        <taxon>Bacteroidales</taxon>
        <taxon>Tannerellaceae</taxon>
        <taxon>Tannerella</taxon>
    </lineage>
</organism>
<feature type="signal peptide" evidence="1">
    <location>
        <begin position="1"/>
        <end position="21"/>
    </location>
</feature>
<dbReference type="AlphaFoldDB" id="A0A1D3UWT5"/>
<dbReference type="Proteomes" id="UP000182057">
    <property type="component" value="Unassembled WGS sequence"/>
</dbReference>
<dbReference type="PROSITE" id="PS51257">
    <property type="entry name" value="PROKAR_LIPOPROTEIN"/>
    <property type="match status" value="1"/>
</dbReference>
<reference evidence="2 3" key="1">
    <citation type="submission" date="2016-09" db="EMBL/GenBank/DDBJ databases">
        <authorList>
            <person name="Capua I."/>
            <person name="De Benedictis P."/>
            <person name="Joannis T."/>
            <person name="Lombin L.H."/>
            <person name="Cattoli G."/>
        </authorList>
    </citation>
    <scope>NUCLEOTIDE SEQUENCE [LARGE SCALE GENOMIC DNA]</scope>
    <source>
        <strain evidence="2 3">UB20</strain>
    </source>
</reference>
<evidence type="ECO:0008006" key="4">
    <source>
        <dbReference type="Google" id="ProtNLM"/>
    </source>
</evidence>